<dbReference type="PANTHER" id="PTHR15615">
    <property type="match status" value="1"/>
</dbReference>
<dbReference type="OrthoDB" id="244495at2759"/>
<dbReference type="AlphaFoldDB" id="A0A9P1IXZ2"/>
<name>A0A9P1IXZ2_9PELO</name>
<dbReference type="InterPro" id="IPR036915">
    <property type="entry name" value="Cyclin-like_sf"/>
</dbReference>
<comment type="similarity">
    <text evidence="1">Belongs to the CNPPD1 family.</text>
</comment>
<dbReference type="Gene3D" id="1.10.472.10">
    <property type="entry name" value="Cyclin-like"/>
    <property type="match status" value="1"/>
</dbReference>
<evidence type="ECO:0000313" key="3">
    <source>
        <dbReference type="EMBL" id="CAI5452197.1"/>
    </source>
</evidence>
<evidence type="ECO:0000313" key="4">
    <source>
        <dbReference type="Proteomes" id="UP001152747"/>
    </source>
</evidence>
<dbReference type="Proteomes" id="UP001152747">
    <property type="component" value="Unassembled WGS sequence"/>
</dbReference>
<dbReference type="GO" id="GO:0005634">
    <property type="term" value="C:nucleus"/>
    <property type="evidence" value="ECO:0007669"/>
    <property type="project" value="TreeGrafter"/>
</dbReference>
<proteinExistence type="inferred from homology"/>
<dbReference type="GO" id="GO:0019901">
    <property type="term" value="F:protein kinase binding"/>
    <property type="evidence" value="ECO:0007669"/>
    <property type="project" value="InterPro"/>
</dbReference>
<protein>
    <recommendedName>
        <fullName evidence="2">Protein CNPPD1</fullName>
    </recommendedName>
</protein>
<dbReference type="EMBL" id="CANHGI010000005">
    <property type="protein sequence ID" value="CAI5452197.1"/>
    <property type="molecule type" value="Genomic_DNA"/>
</dbReference>
<dbReference type="InterPro" id="IPR013922">
    <property type="entry name" value="Cyclin_PHO80-like"/>
</dbReference>
<dbReference type="SUPFAM" id="SSF47954">
    <property type="entry name" value="Cyclin-like"/>
    <property type="match status" value="1"/>
</dbReference>
<gene>
    <name evidence="3" type="ORF">CAMP_LOCUS14834</name>
</gene>
<sequence>MAPLFTDFRKIRKRMKRTLNYGSKQPANLNFPLSELVVEYFDKKCTFDYMEPETSTSISKNGYADPCSLVVALVYLDRLRCQNKNYFESTDPTALYIPALVLASKYLHDADTYDRVSNSEWAESLKINADELNENEWSFVKNLDWNVSVKNEDFEIYLNNMEKWVANSFLKKNDFVTYNELDILSSAVPIYDLIRQLAEIFSSVSLMYCLTLALLSTTIQKVHFQQQPTEIIEGLVVKNQTLEFPKFDFGNLSPSIWNIGKTKNRSTETNLLCEKQMESGFDFDIEKSCRNNIEHHFASTVFIK</sequence>
<reference evidence="3" key="1">
    <citation type="submission" date="2022-11" db="EMBL/GenBank/DDBJ databases">
        <authorList>
            <person name="Kikuchi T."/>
        </authorList>
    </citation>
    <scope>NUCLEOTIDE SEQUENCE</scope>
    <source>
        <strain evidence="3">PS1010</strain>
    </source>
</reference>
<organism evidence="3 4">
    <name type="scientific">Caenorhabditis angaria</name>
    <dbReference type="NCBI Taxonomy" id="860376"/>
    <lineage>
        <taxon>Eukaryota</taxon>
        <taxon>Metazoa</taxon>
        <taxon>Ecdysozoa</taxon>
        <taxon>Nematoda</taxon>
        <taxon>Chromadorea</taxon>
        <taxon>Rhabditida</taxon>
        <taxon>Rhabditina</taxon>
        <taxon>Rhabditomorpha</taxon>
        <taxon>Rhabditoidea</taxon>
        <taxon>Rhabditidae</taxon>
        <taxon>Peloderinae</taxon>
        <taxon>Caenorhabditis</taxon>
    </lineage>
</organism>
<dbReference type="PANTHER" id="PTHR15615:SF108">
    <property type="entry name" value="PROTEIN CNPPD1"/>
    <property type="match status" value="1"/>
</dbReference>
<comment type="caution">
    <text evidence="3">The sequence shown here is derived from an EMBL/GenBank/DDBJ whole genome shotgun (WGS) entry which is preliminary data.</text>
</comment>
<dbReference type="GO" id="GO:0000307">
    <property type="term" value="C:cyclin-dependent protein kinase holoenzyme complex"/>
    <property type="evidence" value="ECO:0007669"/>
    <property type="project" value="TreeGrafter"/>
</dbReference>
<dbReference type="Pfam" id="PF08613">
    <property type="entry name" value="Cyclin"/>
    <property type="match status" value="1"/>
</dbReference>
<evidence type="ECO:0000256" key="2">
    <source>
        <dbReference type="ARBA" id="ARBA00040808"/>
    </source>
</evidence>
<evidence type="ECO:0000256" key="1">
    <source>
        <dbReference type="ARBA" id="ARBA00038508"/>
    </source>
</evidence>
<keyword evidence="4" id="KW-1185">Reference proteome</keyword>
<dbReference type="GO" id="GO:0016538">
    <property type="term" value="F:cyclin-dependent protein serine/threonine kinase regulator activity"/>
    <property type="evidence" value="ECO:0007669"/>
    <property type="project" value="TreeGrafter"/>
</dbReference>
<dbReference type="CDD" id="cd20557">
    <property type="entry name" value="CYCLIN_ScPCL1-like"/>
    <property type="match status" value="1"/>
</dbReference>
<accession>A0A9P1IXZ2</accession>